<accession>A0AC60P9Y2</accession>
<protein>
    <submittedName>
        <fullName evidence="1">Uncharacterized protein</fullName>
    </submittedName>
</protein>
<dbReference type="EMBL" id="JABSTQ010010963">
    <property type="protein sequence ID" value="KAG0416297.1"/>
    <property type="molecule type" value="Genomic_DNA"/>
</dbReference>
<sequence length="253" mass="27894">MASRKRKPLTLRKKLDILAVVDRDPKRKRIDIAKDLALPASTVNTVVSKGKQIEENALVFDRKGLLFLDNCSPHPKDTSFLRNLRVVFLPANTTKSMTSETVKNCFRKCGFRRSPEVEEPEPCVSGDPDPCETEDDDMDEELQSAGAELAFSDFVAVDDDIPTCDPQTVADIVAELRQGQVTGDEHDEDEDEPETPPSATFAQAVAALDVLQSYFATKDNPAAEGGLQTLQKELFLPKGQGARQQKLTDVFGK</sequence>
<organism evidence="1 2">
    <name type="scientific">Ixodes persulcatus</name>
    <name type="common">Taiga tick</name>
    <dbReference type="NCBI Taxonomy" id="34615"/>
    <lineage>
        <taxon>Eukaryota</taxon>
        <taxon>Metazoa</taxon>
        <taxon>Ecdysozoa</taxon>
        <taxon>Arthropoda</taxon>
        <taxon>Chelicerata</taxon>
        <taxon>Arachnida</taxon>
        <taxon>Acari</taxon>
        <taxon>Parasitiformes</taxon>
        <taxon>Ixodida</taxon>
        <taxon>Ixodoidea</taxon>
        <taxon>Ixodidae</taxon>
        <taxon>Ixodinae</taxon>
        <taxon>Ixodes</taxon>
    </lineage>
</organism>
<proteinExistence type="predicted"/>
<reference evidence="1 2" key="1">
    <citation type="journal article" date="2020" name="Cell">
        <title>Large-Scale Comparative Analyses of Tick Genomes Elucidate Their Genetic Diversity and Vector Capacities.</title>
        <authorList>
            <consortium name="Tick Genome and Microbiome Consortium (TIGMIC)"/>
            <person name="Jia N."/>
            <person name="Wang J."/>
            <person name="Shi W."/>
            <person name="Du L."/>
            <person name="Sun Y."/>
            <person name="Zhan W."/>
            <person name="Jiang J.F."/>
            <person name="Wang Q."/>
            <person name="Zhang B."/>
            <person name="Ji P."/>
            <person name="Bell-Sakyi L."/>
            <person name="Cui X.M."/>
            <person name="Yuan T.T."/>
            <person name="Jiang B.G."/>
            <person name="Yang W.F."/>
            <person name="Lam T.T."/>
            <person name="Chang Q.C."/>
            <person name="Ding S.J."/>
            <person name="Wang X.J."/>
            <person name="Zhu J.G."/>
            <person name="Ruan X.D."/>
            <person name="Zhao L."/>
            <person name="Wei J.T."/>
            <person name="Ye R.Z."/>
            <person name="Que T.C."/>
            <person name="Du C.H."/>
            <person name="Zhou Y.H."/>
            <person name="Cheng J.X."/>
            <person name="Dai P.F."/>
            <person name="Guo W.B."/>
            <person name="Han X.H."/>
            <person name="Huang E.J."/>
            <person name="Li L.F."/>
            <person name="Wei W."/>
            <person name="Gao Y.C."/>
            <person name="Liu J.Z."/>
            <person name="Shao H.Z."/>
            <person name="Wang X."/>
            <person name="Wang C.C."/>
            <person name="Yang T.C."/>
            <person name="Huo Q.B."/>
            <person name="Li W."/>
            <person name="Chen H.Y."/>
            <person name="Chen S.E."/>
            <person name="Zhou L.G."/>
            <person name="Ni X.B."/>
            <person name="Tian J.H."/>
            <person name="Sheng Y."/>
            <person name="Liu T."/>
            <person name="Pan Y.S."/>
            <person name="Xia L.Y."/>
            <person name="Li J."/>
            <person name="Zhao F."/>
            <person name="Cao W.C."/>
        </authorList>
    </citation>
    <scope>NUCLEOTIDE SEQUENCE [LARGE SCALE GENOMIC DNA]</scope>
    <source>
        <strain evidence="1">Iper-2018</strain>
    </source>
</reference>
<dbReference type="Proteomes" id="UP000805193">
    <property type="component" value="Unassembled WGS sequence"/>
</dbReference>
<keyword evidence="2" id="KW-1185">Reference proteome</keyword>
<comment type="caution">
    <text evidence="1">The sequence shown here is derived from an EMBL/GenBank/DDBJ whole genome shotgun (WGS) entry which is preliminary data.</text>
</comment>
<name>A0AC60P9Y2_IXOPE</name>
<evidence type="ECO:0000313" key="1">
    <source>
        <dbReference type="EMBL" id="KAG0416297.1"/>
    </source>
</evidence>
<gene>
    <name evidence="1" type="ORF">HPB47_006513</name>
</gene>
<evidence type="ECO:0000313" key="2">
    <source>
        <dbReference type="Proteomes" id="UP000805193"/>
    </source>
</evidence>